<dbReference type="CDD" id="cd03225">
    <property type="entry name" value="ABC_cobalt_CbiO_domain1"/>
    <property type="match status" value="1"/>
</dbReference>
<dbReference type="SMART" id="SM00382">
    <property type="entry name" value="AAA"/>
    <property type="match status" value="1"/>
</dbReference>
<keyword evidence="8" id="KW-0472">Membrane</keyword>
<keyword evidence="13" id="KW-1185">Reference proteome</keyword>
<evidence type="ECO:0000313" key="12">
    <source>
        <dbReference type="Proteomes" id="UP000003242"/>
    </source>
</evidence>
<comment type="similarity">
    <text evidence="2">Belongs to the ABC transporter superfamily.</text>
</comment>
<keyword evidence="5" id="KW-0547">Nucleotide-binding</keyword>
<sequence length="271" mass="29669">MLEMRDVAFSYKNGAHVLERLQLQIHPGEWLALCGRNGSGKTTITRLLMGLEKPTRGRIFYNGTDITAQDPAQRSAFLGYVFQQPERQMFRSTVQEEVAYGPQQAGLEAAAVQAAVAEALAATGLTALATAYPLNLNRSEKQRVAIASALAMKTKYLILDEPTSGQDRQATRQLMALLQRLNENGLTVILITHDMDVIAAYCSRVIALGPGGICFDGTPESLFTTCEELYELGLRRPDCVRLSLAVPQVGYCKSMKEFTAALCRYAGGKTQ</sequence>
<proteinExistence type="inferred from homology"/>
<dbReference type="InterPro" id="IPR003593">
    <property type="entry name" value="AAA+_ATPase"/>
</dbReference>
<evidence type="ECO:0000256" key="4">
    <source>
        <dbReference type="ARBA" id="ARBA00022475"/>
    </source>
</evidence>
<evidence type="ECO:0000259" key="9">
    <source>
        <dbReference type="PROSITE" id="PS50893"/>
    </source>
</evidence>
<dbReference type="EMBL" id="ADGP01000022">
    <property type="protein sequence ID" value="EFD93631.1"/>
    <property type="molecule type" value="Genomic_DNA"/>
</dbReference>
<gene>
    <name evidence="10" type="ORF">HMPREF0889_0435</name>
    <name evidence="11" type="ORF">HMPREF1039_1546</name>
</gene>
<dbReference type="GO" id="GO:0016887">
    <property type="term" value="F:ATP hydrolysis activity"/>
    <property type="evidence" value="ECO:0007669"/>
    <property type="project" value="InterPro"/>
</dbReference>
<dbReference type="AlphaFoldDB" id="D3LVZ9"/>
<evidence type="ECO:0000313" key="13">
    <source>
        <dbReference type="Proteomes" id="UP000004018"/>
    </source>
</evidence>
<dbReference type="Pfam" id="PF00005">
    <property type="entry name" value="ABC_tran"/>
    <property type="match status" value="1"/>
</dbReference>
<evidence type="ECO:0000313" key="11">
    <source>
        <dbReference type="EMBL" id="EGL42460.1"/>
    </source>
</evidence>
<reference evidence="12" key="1">
    <citation type="submission" date="2009-12" db="EMBL/GenBank/DDBJ databases">
        <title>Sequence of Clostridiales genomosp. BVAB3 str. UPII9-5.</title>
        <authorList>
            <person name="Madupu R."/>
            <person name="Durkin A.S."/>
            <person name="Torralba M."/>
            <person name="Methe B."/>
            <person name="Sutton G.G."/>
            <person name="Strausberg R.L."/>
            <person name="Nelson K.E."/>
        </authorList>
    </citation>
    <scope>NUCLEOTIDE SEQUENCE [LARGE SCALE GENOMIC DNA]</scope>
    <source>
        <strain evidence="12">28L</strain>
    </source>
</reference>
<dbReference type="PROSITE" id="PS50893">
    <property type="entry name" value="ABC_TRANSPORTER_2"/>
    <property type="match status" value="1"/>
</dbReference>
<dbReference type="eggNOG" id="COG1122">
    <property type="taxonomic scope" value="Bacteria"/>
</dbReference>
<dbReference type="GO" id="GO:0005524">
    <property type="term" value="F:ATP binding"/>
    <property type="evidence" value="ECO:0007669"/>
    <property type="project" value="UniProtKB-KW"/>
</dbReference>
<dbReference type="InterPro" id="IPR027417">
    <property type="entry name" value="P-loop_NTPase"/>
</dbReference>
<dbReference type="EMBL" id="AFIJ01000003">
    <property type="protein sequence ID" value="EGL42460.1"/>
    <property type="molecule type" value="Genomic_DNA"/>
</dbReference>
<keyword evidence="7" id="KW-1278">Translocase</keyword>
<dbReference type="FunFam" id="3.40.50.300:FF:000224">
    <property type="entry name" value="Energy-coupling factor transporter ATP-binding protein EcfA"/>
    <property type="match status" value="1"/>
</dbReference>
<evidence type="ECO:0000256" key="1">
    <source>
        <dbReference type="ARBA" id="ARBA00004202"/>
    </source>
</evidence>
<dbReference type="SUPFAM" id="SSF52540">
    <property type="entry name" value="P-loop containing nucleoside triphosphate hydrolases"/>
    <property type="match status" value="1"/>
</dbReference>
<dbReference type="Proteomes" id="UP000004018">
    <property type="component" value="Unassembled WGS sequence"/>
</dbReference>
<dbReference type="Gene3D" id="3.40.50.300">
    <property type="entry name" value="P-loop containing nucleotide triphosphate hydrolases"/>
    <property type="match status" value="1"/>
</dbReference>
<reference evidence="10" key="2">
    <citation type="submission" date="2009-12" db="EMBL/GenBank/DDBJ databases">
        <authorList>
            <person name="Madupu R."/>
            <person name="Durkin A.S."/>
            <person name="Torralba M."/>
            <person name="Methe B."/>
            <person name="Sutton G.G."/>
            <person name="Strausberg R.L."/>
            <person name="Nelson K.E."/>
        </authorList>
    </citation>
    <scope>NUCLEOTIDE SEQUENCE</scope>
    <source>
        <strain evidence="10">28L</strain>
    </source>
</reference>
<keyword evidence="4" id="KW-1003">Cell membrane</keyword>
<dbReference type="InterPro" id="IPR015856">
    <property type="entry name" value="ABC_transpr_CbiO/EcfA_su"/>
</dbReference>
<keyword evidence="6 10" id="KW-0067">ATP-binding</keyword>
<dbReference type="RefSeq" id="WP_007390317.1">
    <property type="nucleotide sequence ID" value="NZ_ADGP01000022.1"/>
</dbReference>
<dbReference type="GO" id="GO:0042626">
    <property type="term" value="F:ATPase-coupled transmembrane transporter activity"/>
    <property type="evidence" value="ECO:0007669"/>
    <property type="project" value="TreeGrafter"/>
</dbReference>
<organism evidence="10 12">
    <name type="scientific">Megasphaera lornae</name>
    <dbReference type="NCBI Taxonomy" id="1000568"/>
    <lineage>
        <taxon>Bacteria</taxon>
        <taxon>Bacillati</taxon>
        <taxon>Bacillota</taxon>
        <taxon>Negativicutes</taxon>
        <taxon>Veillonellales</taxon>
        <taxon>Veillonellaceae</taxon>
        <taxon>Megasphaera</taxon>
    </lineage>
</organism>
<dbReference type="OrthoDB" id="9784332at2"/>
<dbReference type="PANTHER" id="PTHR43553">
    <property type="entry name" value="HEAVY METAL TRANSPORTER"/>
    <property type="match status" value="1"/>
</dbReference>
<evidence type="ECO:0000313" key="10">
    <source>
        <dbReference type="EMBL" id="EFD93631.1"/>
    </source>
</evidence>
<dbReference type="STRING" id="699218.HMPREF0889_0435"/>
<evidence type="ECO:0000256" key="6">
    <source>
        <dbReference type="ARBA" id="ARBA00022840"/>
    </source>
</evidence>
<evidence type="ECO:0000256" key="8">
    <source>
        <dbReference type="ARBA" id="ARBA00023136"/>
    </source>
</evidence>
<feature type="domain" description="ABC transporter" evidence="9">
    <location>
        <begin position="2"/>
        <end position="235"/>
    </location>
</feature>
<protein>
    <submittedName>
        <fullName evidence="10">ABC transporter, ATP-binding protein</fullName>
    </submittedName>
</protein>
<evidence type="ECO:0000256" key="3">
    <source>
        <dbReference type="ARBA" id="ARBA00022448"/>
    </source>
</evidence>
<comment type="subcellular location">
    <subcellularLocation>
        <location evidence="1">Cell membrane</location>
        <topology evidence="1">Peripheral membrane protein</topology>
    </subcellularLocation>
</comment>
<dbReference type="Proteomes" id="UP000003242">
    <property type="component" value="Unassembled WGS sequence"/>
</dbReference>
<accession>D3LVZ9</accession>
<dbReference type="InterPro" id="IPR050095">
    <property type="entry name" value="ECF_ABC_transporter_ATP-bd"/>
</dbReference>
<dbReference type="GO" id="GO:0043190">
    <property type="term" value="C:ATP-binding cassette (ABC) transporter complex"/>
    <property type="evidence" value="ECO:0007669"/>
    <property type="project" value="TreeGrafter"/>
</dbReference>
<evidence type="ECO:0000256" key="5">
    <source>
        <dbReference type="ARBA" id="ARBA00022741"/>
    </source>
</evidence>
<evidence type="ECO:0000256" key="2">
    <source>
        <dbReference type="ARBA" id="ARBA00005417"/>
    </source>
</evidence>
<reference evidence="11 13" key="3">
    <citation type="submission" date="2011-04" db="EMBL/GenBank/DDBJ databases">
        <authorList>
            <person name="Harkins D.M."/>
            <person name="Madupu R."/>
            <person name="Durkin A.S."/>
            <person name="Torralba M."/>
            <person name="Methe B."/>
            <person name="Sutton G.G."/>
            <person name="Nelson K.E."/>
        </authorList>
    </citation>
    <scope>NUCLEOTIDE SEQUENCE [LARGE SCALE GENOMIC DNA]</scope>
    <source>
        <strain evidence="11 13">UPII 199-6</strain>
    </source>
</reference>
<dbReference type="InterPro" id="IPR003439">
    <property type="entry name" value="ABC_transporter-like_ATP-bd"/>
</dbReference>
<comment type="caution">
    <text evidence="10">The sequence shown here is derived from an EMBL/GenBank/DDBJ whole genome shotgun (WGS) entry which is preliminary data.</text>
</comment>
<evidence type="ECO:0000256" key="7">
    <source>
        <dbReference type="ARBA" id="ARBA00022967"/>
    </source>
</evidence>
<name>D3LVZ9_9FIRM</name>
<keyword evidence="3" id="KW-0813">Transport</keyword>